<comment type="caution">
    <text evidence="2">The sequence shown here is derived from an EMBL/GenBank/DDBJ whole genome shotgun (WGS) entry which is preliminary data.</text>
</comment>
<accession>A0A3R7K9L4</accession>
<dbReference type="GeneID" id="40330533"/>
<reference evidence="2 3" key="1">
    <citation type="journal article" date="2018" name="BMC Genomics">
        <title>Genomic comparison of Trypanosoma conorhini and Trypanosoma rangeli to Trypanosoma cruzi strains of high and low virulence.</title>
        <authorList>
            <person name="Bradwell K.R."/>
            <person name="Koparde V.N."/>
            <person name="Matveyev A.V."/>
            <person name="Serrano M.G."/>
            <person name="Alves J.M."/>
            <person name="Parikh H."/>
            <person name="Huang B."/>
            <person name="Lee V."/>
            <person name="Espinosa-Alvarez O."/>
            <person name="Ortiz P.A."/>
            <person name="Costa-Martins A.G."/>
            <person name="Teixeira M.M."/>
            <person name="Buck G.A."/>
        </authorList>
    </citation>
    <scope>NUCLEOTIDE SEQUENCE [LARGE SCALE GENOMIC DNA]</scope>
    <source>
        <strain evidence="2 3">AM80</strain>
    </source>
</reference>
<feature type="region of interest" description="Disordered" evidence="1">
    <location>
        <begin position="1"/>
        <end position="20"/>
    </location>
</feature>
<feature type="region of interest" description="Disordered" evidence="1">
    <location>
        <begin position="392"/>
        <end position="427"/>
    </location>
</feature>
<keyword evidence="3" id="KW-1185">Reference proteome</keyword>
<feature type="region of interest" description="Disordered" evidence="1">
    <location>
        <begin position="270"/>
        <end position="291"/>
    </location>
</feature>
<evidence type="ECO:0000313" key="2">
    <source>
        <dbReference type="EMBL" id="RNF02187.1"/>
    </source>
</evidence>
<proteinExistence type="predicted"/>
<dbReference type="OMA" id="HNIRERS"/>
<dbReference type="VEuPathDB" id="TriTrypDB:TRSC58_03253"/>
<dbReference type="EMBL" id="MKGL01000242">
    <property type="protein sequence ID" value="RNF02187.1"/>
    <property type="molecule type" value="Genomic_DNA"/>
</dbReference>
<feature type="compositionally biased region" description="Low complexity" evidence="1">
    <location>
        <begin position="400"/>
        <end position="414"/>
    </location>
</feature>
<sequence length="557" mass="60777">HHPPTVKQAPPPPTVKRESSSAILAPLKLLSGCGVPGVLSGVNVDDTTIGKLSSKECSMRAVGDGGRISSDMSSSLPQVGSDGRHSSSLRESLDELLPCGEGGDAASRNDVGEGPDSSFVICEKLLRLLGRIACSGKEVSYGATTPDAAVNDNNNLLQSCYGDEHALLDDLFAHVLLALEKVVENFLCSALTREWKDKLQCEVSRQSPSEVETPRRWMTAWRQAQRRDEETWIEWRSALCRSWRRTRRESASRERSEFLNAALFHFDPVGDASRPGASSPSHRGAGRRQREQQAINQRLYALLYRMFWTCPALLLDEQTQRLAAGAGFSLDSVRQGICAVGDEEAEAEEITGFIRSLSRRGQGQTRETDLATLEEVERLFAAERRAMLRRLDAGQPPPSSSSSPATSSWPAQPTGGPHASCSPSPQTNSSTTCYSAASLLRYVEPNPIQLCPPSLTSLGCGSPAARIPDAVEGRLARHLTSPIYETAFHASDAHLDTFDMQTARRTNGYESRCVLWPAEAGDSANAAQSPKPRLVNRAESERRLPSALRTPRSVSWW</sequence>
<name>A0A3R7K9L4_TRYRA</name>
<feature type="non-terminal residue" evidence="2">
    <location>
        <position position="1"/>
    </location>
</feature>
<dbReference type="Proteomes" id="UP000283634">
    <property type="component" value="Unassembled WGS sequence"/>
</dbReference>
<organism evidence="2 3">
    <name type="scientific">Trypanosoma rangeli</name>
    <dbReference type="NCBI Taxonomy" id="5698"/>
    <lineage>
        <taxon>Eukaryota</taxon>
        <taxon>Discoba</taxon>
        <taxon>Euglenozoa</taxon>
        <taxon>Kinetoplastea</taxon>
        <taxon>Metakinetoplastina</taxon>
        <taxon>Trypanosomatida</taxon>
        <taxon>Trypanosomatidae</taxon>
        <taxon>Trypanosoma</taxon>
        <taxon>Herpetosoma</taxon>
    </lineage>
</organism>
<protein>
    <submittedName>
        <fullName evidence="2">Uncharacterized protein</fullName>
    </submittedName>
</protein>
<feature type="region of interest" description="Disordered" evidence="1">
    <location>
        <begin position="63"/>
        <end position="87"/>
    </location>
</feature>
<gene>
    <name evidence="2" type="ORF">TraAM80_06600</name>
</gene>
<evidence type="ECO:0000313" key="3">
    <source>
        <dbReference type="Proteomes" id="UP000283634"/>
    </source>
</evidence>
<evidence type="ECO:0000256" key="1">
    <source>
        <dbReference type="SAM" id="MobiDB-lite"/>
    </source>
</evidence>
<dbReference type="AlphaFoldDB" id="A0A3R7K9L4"/>
<dbReference type="RefSeq" id="XP_029236762.1">
    <property type="nucleotide sequence ID" value="XM_029383437.1"/>
</dbReference>
<dbReference type="OrthoDB" id="252267at2759"/>